<sequence length="312" mass="32837">MTHDRRSLRLGTRASELATSQSGWVADQLRALGHEVELVLVSTEGDRSSAPLTQIGGTGVFVSALREALQEGRIDLAVHSLKDLPVGEEAGLVVAAIPEREDPRDIVISRDRLRLADLPEGAVIGTGSPRRAVQLEAAAPHTTVVGLRGNVGRRIGKVTDGSLDAIVLAAAGLRRLGRIAEASEVLEPAVMLPAPGQGALAVECRTDDRETTRLLMQLDHAPTREAVTAERALLGALEAGCSAPIGALATRHGDALVLDAVIGTSEGLLRHTLRGTTPVDLGHEMAHHFLTHLAPQDRPSLLKTPTAQHPGA</sequence>
<comment type="similarity">
    <text evidence="2 7">Belongs to the HMBS family.</text>
</comment>
<accession>A0A516GEA8</accession>
<feature type="domain" description="Porphobilinogen deaminase N-terminal" evidence="8">
    <location>
        <begin position="8"/>
        <end position="212"/>
    </location>
</feature>
<dbReference type="PROSITE" id="PS00533">
    <property type="entry name" value="PORPHOBILINOGEN_DEAM"/>
    <property type="match status" value="1"/>
</dbReference>
<dbReference type="Pfam" id="PF03900">
    <property type="entry name" value="Porphobil_deamC"/>
    <property type="match status" value="1"/>
</dbReference>
<dbReference type="GO" id="GO:0005737">
    <property type="term" value="C:cytoplasm"/>
    <property type="evidence" value="ECO:0007669"/>
    <property type="project" value="UniProtKB-UniRule"/>
</dbReference>
<dbReference type="AlphaFoldDB" id="A0A516GEA8"/>
<dbReference type="PRINTS" id="PR00151">
    <property type="entry name" value="PORPHBDMNASE"/>
</dbReference>
<proteinExistence type="inferred from homology"/>
<dbReference type="KEGG" id="orz:FNH13_17250"/>
<dbReference type="PANTHER" id="PTHR11557">
    <property type="entry name" value="PORPHOBILINOGEN DEAMINASE"/>
    <property type="match status" value="1"/>
</dbReference>
<comment type="miscellaneous">
    <text evidence="7">The porphobilinogen subunits are added to the dipyrromethane group.</text>
</comment>
<comment type="function">
    <text evidence="1 7">Tetrapolymerization of the monopyrrole PBG into the hydroxymethylbilane pre-uroporphyrinogen in several discrete steps.</text>
</comment>
<dbReference type="InterPro" id="IPR000860">
    <property type="entry name" value="HemC"/>
</dbReference>
<dbReference type="FunFam" id="3.40.190.10:FF:000005">
    <property type="entry name" value="Porphobilinogen deaminase"/>
    <property type="match status" value="1"/>
</dbReference>
<protein>
    <recommendedName>
        <fullName evidence="7">Porphobilinogen deaminase</fullName>
        <shortName evidence="7">PBG</shortName>
        <ecNumber evidence="7">2.5.1.61</ecNumber>
    </recommendedName>
    <alternativeName>
        <fullName evidence="7">Hydroxymethylbilane synthase</fullName>
        <shortName evidence="7">HMBS</shortName>
    </alternativeName>
    <alternativeName>
        <fullName evidence="7">Pre-uroporphyrinogen synthase</fullName>
    </alternativeName>
</protein>
<dbReference type="SUPFAM" id="SSF54782">
    <property type="entry name" value="Porphobilinogen deaminase (hydroxymethylbilane synthase), C-terminal domain"/>
    <property type="match status" value="1"/>
</dbReference>
<feature type="modified residue" description="S-(dipyrrolylmethanemethyl)cysteine" evidence="7">
    <location>
        <position position="241"/>
    </location>
</feature>
<dbReference type="Gene3D" id="3.40.190.10">
    <property type="entry name" value="Periplasmic binding protein-like II"/>
    <property type="match status" value="2"/>
</dbReference>
<evidence type="ECO:0000256" key="1">
    <source>
        <dbReference type="ARBA" id="ARBA00002869"/>
    </source>
</evidence>
<evidence type="ECO:0000259" key="8">
    <source>
        <dbReference type="Pfam" id="PF01379"/>
    </source>
</evidence>
<comment type="catalytic activity">
    <reaction evidence="6 7">
        <text>4 porphobilinogen + H2O = hydroxymethylbilane + 4 NH4(+)</text>
        <dbReference type="Rhea" id="RHEA:13185"/>
        <dbReference type="ChEBI" id="CHEBI:15377"/>
        <dbReference type="ChEBI" id="CHEBI:28938"/>
        <dbReference type="ChEBI" id="CHEBI:57845"/>
        <dbReference type="ChEBI" id="CHEBI:58126"/>
        <dbReference type="EC" id="2.5.1.61"/>
    </reaction>
</comment>
<dbReference type="EMBL" id="CP041616">
    <property type="protein sequence ID" value="QDO89859.1"/>
    <property type="molecule type" value="Genomic_DNA"/>
</dbReference>
<dbReference type="EC" id="2.5.1.61" evidence="7"/>
<dbReference type="PIRSF" id="PIRSF001438">
    <property type="entry name" value="4pyrrol_synth_OHMeBilane_synth"/>
    <property type="match status" value="1"/>
</dbReference>
<evidence type="ECO:0000256" key="6">
    <source>
        <dbReference type="ARBA" id="ARBA00048169"/>
    </source>
</evidence>
<dbReference type="GO" id="GO:0006782">
    <property type="term" value="P:protoporphyrinogen IX biosynthetic process"/>
    <property type="evidence" value="ECO:0007669"/>
    <property type="project" value="UniProtKB-UniRule"/>
</dbReference>
<dbReference type="InterPro" id="IPR022417">
    <property type="entry name" value="Porphobilin_deaminase_N"/>
</dbReference>
<keyword evidence="11" id="KW-1185">Reference proteome</keyword>
<dbReference type="NCBIfam" id="TIGR00212">
    <property type="entry name" value="hemC"/>
    <property type="match status" value="1"/>
</dbReference>
<dbReference type="InterPro" id="IPR022419">
    <property type="entry name" value="Porphobilin_deaminase_cofac_BS"/>
</dbReference>
<name>A0A516GEA8_9MICO</name>
<evidence type="ECO:0000256" key="4">
    <source>
        <dbReference type="ARBA" id="ARBA00022679"/>
    </source>
</evidence>
<reference evidence="10 11" key="1">
    <citation type="submission" date="2019-07" db="EMBL/GenBank/DDBJ databases">
        <title>complete genome sequencing of Ornithinimicrobium sp. H23M54.</title>
        <authorList>
            <person name="Bae J.-W."/>
            <person name="Lee S.-Y."/>
        </authorList>
    </citation>
    <scope>NUCLEOTIDE SEQUENCE [LARGE SCALE GENOMIC DNA]</scope>
    <source>
        <strain evidence="10 11">H23M54</strain>
    </source>
</reference>
<dbReference type="RefSeq" id="WP_143784580.1">
    <property type="nucleotide sequence ID" value="NZ_CP041616.1"/>
</dbReference>
<comment type="cofactor">
    <cofactor evidence="7">
        <name>dipyrromethane</name>
        <dbReference type="ChEBI" id="CHEBI:60342"/>
    </cofactor>
    <text evidence="7">Binds 1 dipyrromethane group covalently.</text>
</comment>
<dbReference type="HAMAP" id="MF_00260">
    <property type="entry name" value="Porphobil_deam"/>
    <property type="match status" value="1"/>
</dbReference>
<dbReference type="Proteomes" id="UP000315395">
    <property type="component" value="Chromosome"/>
</dbReference>
<organism evidence="10 11">
    <name type="scientific">Ornithinimicrobium ciconiae</name>
    <dbReference type="NCBI Taxonomy" id="2594265"/>
    <lineage>
        <taxon>Bacteria</taxon>
        <taxon>Bacillati</taxon>
        <taxon>Actinomycetota</taxon>
        <taxon>Actinomycetes</taxon>
        <taxon>Micrococcales</taxon>
        <taxon>Ornithinimicrobiaceae</taxon>
        <taxon>Ornithinimicrobium</taxon>
    </lineage>
</organism>
<dbReference type="GO" id="GO:0004418">
    <property type="term" value="F:hydroxymethylbilane synthase activity"/>
    <property type="evidence" value="ECO:0007669"/>
    <property type="project" value="UniProtKB-UniRule"/>
</dbReference>
<keyword evidence="5 7" id="KW-0627">Porphyrin biosynthesis</keyword>
<evidence type="ECO:0000256" key="2">
    <source>
        <dbReference type="ARBA" id="ARBA00005638"/>
    </source>
</evidence>
<dbReference type="SUPFAM" id="SSF53850">
    <property type="entry name" value="Periplasmic binding protein-like II"/>
    <property type="match status" value="1"/>
</dbReference>
<evidence type="ECO:0000313" key="10">
    <source>
        <dbReference type="EMBL" id="QDO89859.1"/>
    </source>
</evidence>
<evidence type="ECO:0000256" key="7">
    <source>
        <dbReference type="HAMAP-Rule" id="MF_00260"/>
    </source>
</evidence>
<evidence type="ECO:0000256" key="3">
    <source>
        <dbReference type="ARBA" id="ARBA00011245"/>
    </source>
</evidence>
<dbReference type="InterPro" id="IPR022418">
    <property type="entry name" value="Porphobilinogen_deaminase_C"/>
</dbReference>
<gene>
    <name evidence="7 10" type="primary">hemC</name>
    <name evidence="10" type="ORF">FNH13_17250</name>
</gene>
<dbReference type="PANTHER" id="PTHR11557:SF0">
    <property type="entry name" value="PORPHOBILINOGEN DEAMINASE"/>
    <property type="match status" value="1"/>
</dbReference>
<evidence type="ECO:0000259" key="9">
    <source>
        <dbReference type="Pfam" id="PF03900"/>
    </source>
</evidence>
<dbReference type="InterPro" id="IPR036803">
    <property type="entry name" value="Porphobilinogen_deaminase_C_sf"/>
</dbReference>
<comment type="subunit">
    <text evidence="3 7">Monomer.</text>
</comment>
<dbReference type="OrthoDB" id="9810298at2"/>
<dbReference type="Pfam" id="PF01379">
    <property type="entry name" value="Porphobil_deam"/>
    <property type="match status" value="1"/>
</dbReference>
<keyword evidence="4 7" id="KW-0808">Transferase</keyword>
<dbReference type="Gene3D" id="3.30.160.40">
    <property type="entry name" value="Porphobilinogen deaminase, C-terminal domain"/>
    <property type="match status" value="1"/>
</dbReference>
<evidence type="ECO:0000313" key="11">
    <source>
        <dbReference type="Proteomes" id="UP000315395"/>
    </source>
</evidence>
<feature type="domain" description="Porphobilinogen deaminase C-terminal" evidence="9">
    <location>
        <begin position="226"/>
        <end position="290"/>
    </location>
</feature>
<evidence type="ECO:0000256" key="5">
    <source>
        <dbReference type="ARBA" id="ARBA00023244"/>
    </source>
</evidence>